<evidence type="ECO:0000313" key="1">
    <source>
        <dbReference type="EMBL" id="CBY16327.1"/>
    </source>
</evidence>
<accession>E4Y3B1</accession>
<keyword evidence="2" id="KW-1185">Reference proteome</keyword>
<organism evidence="1">
    <name type="scientific">Oikopleura dioica</name>
    <name type="common">Tunicate</name>
    <dbReference type="NCBI Taxonomy" id="34765"/>
    <lineage>
        <taxon>Eukaryota</taxon>
        <taxon>Metazoa</taxon>
        <taxon>Chordata</taxon>
        <taxon>Tunicata</taxon>
        <taxon>Appendicularia</taxon>
        <taxon>Copelata</taxon>
        <taxon>Oikopleuridae</taxon>
        <taxon>Oikopleura</taxon>
    </lineage>
</organism>
<evidence type="ECO:0000313" key="2">
    <source>
        <dbReference type="Proteomes" id="UP000001307"/>
    </source>
</evidence>
<dbReference type="Proteomes" id="UP000001307">
    <property type="component" value="Unassembled WGS sequence"/>
</dbReference>
<sequence length="79" mass="9845">IFFDFMITFKWRETCAQERKVAIRLLELVRKVTRYQLNMLDEHVAFDRLKMLFKKLIRRIFCYESVGRVWLSANPWSWR</sequence>
<name>E4Y3B1_OIKDI</name>
<dbReference type="InParanoid" id="E4Y3B1"/>
<dbReference type="EMBL" id="FN654093">
    <property type="protein sequence ID" value="CBY16327.1"/>
    <property type="molecule type" value="Genomic_DNA"/>
</dbReference>
<reference evidence="1" key="1">
    <citation type="journal article" date="2010" name="Science">
        <title>Plasticity of animal genome architecture unmasked by rapid evolution of a pelagic tunicate.</title>
        <authorList>
            <person name="Denoeud F."/>
            <person name="Henriet S."/>
            <person name="Mungpakdee S."/>
            <person name="Aury J.M."/>
            <person name="Da Silva C."/>
            <person name="Brinkmann H."/>
            <person name="Mikhaleva J."/>
            <person name="Olsen L.C."/>
            <person name="Jubin C."/>
            <person name="Canestro C."/>
            <person name="Bouquet J.M."/>
            <person name="Danks G."/>
            <person name="Poulain J."/>
            <person name="Campsteijn C."/>
            <person name="Adamski M."/>
            <person name="Cross I."/>
            <person name="Yadetie F."/>
            <person name="Muffato M."/>
            <person name="Louis A."/>
            <person name="Butcher S."/>
            <person name="Tsagkogeorga G."/>
            <person name="Konrad A."/>
            <person name="Singh S."/>
            <person name="Jensen M.F."/>
            <person name="Cong E.H."/>
            <person name="Eikeseth-Otteraa H."/>
            <person name="Noel B."/>
            <person name="Anthouard V."/>
            <person name="Porcel B.M."/>
            <person name="Kachouri-Lafond R."/>
            <person name="Nishino A."/>
            <person name="Ugolini M."/>
            <person name="Chourrout P."/>
            <person name="Nishida H."/>
            <person name="Aasland R."/>
            <person name="Huzurbazar S."/>
            <person name="Westhof E."/>
            <person name="Delsuc F."/>
            <person name="Lehrach H."/>
            <person name="Reinhardt R."/>
            <person name="Weissenbach J."/>
            <person name="Roy S.W."/>
            <person name="Artiguenave F."/>
            <person name="Postlethwait J.H."/>
            <person name="Manak J.R."/>
            <person name="Thompson E.M."/>
            <person name="Jaillon O."/>
            <person name="Du Pasquier L."/>
            <person name="Boudinot P."/>
            <person name="Liberles D.A."/>
            <person name="Volff J.N."/>
            <person name="Philippe H."/>
            <person name="Lenhard B."/>
            <person name="Roest Crollius H."/>
            <person name="Wincker P."/>
            <person name="Chourrout D."/>
        </authorList>
    </citation>
    <scope>NUCLEOTIDE SEQUENCE [LARGE SCALE GENOMIC DNA]</scope>
</reference>
<proteinExistence type="predicted"/>
<feature type="non-terminal residue" evidence="1">
    <location>
        <position position="1"/>
    </location>
</feature>
<gene>
    <name evidence="1" type="ORF">GSOID_T00001462001</name>
</gene>
<protein>
    <submittedName>
        <fullName evidence="1">Uncharacterized protein</fullName>
    </submittedName>
</protein>
<dbReference type="AlphaFoldDB" id="E4Y3B1"/>